<dbReference type="InterPro" id="IPR006189">
    <property type="entry name" value="CHASE_dom"/>
</dbReference>
<evidence type="ECO:0000256" key="5">
    <source>
        <dbReference type="SAM" id="Coils"/>
    </source>
</evidence>
<dbReference type="RefSeq" id="WP_150902623.1">
    <property type="nucleotide sequence ID" value="NZ_VTWT01000002.1"/>
</dbReference>
<evidence type="ECO:0000313" key="8">
    <source>
        <dbReference type="EMBL" id="KAA9340696.1"/>
    </source>
</evidence>
<reference evidence="8 9" key="1">
    <citation type="submission" date="2019-09" db="EMBL/GenBank/DDBJ databases">
        <title>Genome sequence of Adhaeribacter sp. M2.</title>
        <authorList>
            <person name="Srinivasan S."/>
        </authorList>
    </citation>
    <scope>NUCLEOTIDE SEQUENCE [LARGE SCALE GENOMIC DNA]</scope>
    <source>
        <strain evidence="8 9">M2</strain>
    </source>
</reference>
<keyword evidence="3 6" id="KW-1133">Transmembrane helix</keyword>
<dbReference type="GO" id="GO:0016020">
    <property type="term" value="C:membrane"/>
    <property type="evidence" value="ECO:0007669"/>
    <property type="project" value="UniProtKB-SubCell"/>
</dbReference>
<proteinExistence type="predicted"/>
<accession>A0A5N1J2G5</accession>
<evidence type="ECO:0000256" key="3">
    <source>
        <dbReference type="ARBA" id="ARBA00022989"/>
    </source>
</evidence>
<feature type="transmembrane region" description="Helical" evidence="6">
    <location>
        <begin position="7"/>
        <end position="26"/>
    </location>
</feature>
<dbReference type="Proteomes" id="UP000326570">
    <property type="component" value="Unassembled WGS sequence"/>
</dbReference>
<evidence type="ECO:0000313" key="9">
    <source>
        <dbReference type="Proteomes" id="UP000326570"/>
    </source>
</evidence>
<feature type="transmembrane region" description="Helical" evidence="6">
    <location>
        <begin position="305"/>
        <end position="324"/>
    </location>
</feature>
<dbReference type="Gene3D" id="3.30.450.350">
    <property type="entry name" value="CHASE domain"/>
    <property type="match status" value="1"/>
</dbReference>
<comment type="subcellular location">
    <subcellularLocation>
        <location evidence="1">Membrane</location>
    </subcellularLocation>
</comment>
<name>A0A5N1J2G5_9BACT</name>
<dbReference type="Pfam" id="PF03924">
    <property type="entry name" value="CHASE"/>
    <property type="match status" value="1"/>
</dbReference>
<keyword evidence="4 6" id="KW-0472">Membrane</keyword>
<comment type="caution">
    <text evidence="8">The sequence shown here is derived from an EMBL/GenBank/DDBJ whole genome shotgun (WGS) entry which is preliminary data.</text>
</comment>
<feature type="domain" description="CHASE" evidence="7">
    <location>
        <begin position="71"/>
        <end position="290"/>
    </location>
</feature>
<evidence type="ECO:0000256" key="1">
    <source>
        <dbReference type="ARBA" id="ARBA00004370"/>
    </source>
</evidence>
<evidence type="ECO:0000256" key="2">
    <source>
        <dbReference type="ARBA" id="ARBA00022692"/>
    </source>
</evidence>
<protein>
    <recommendedName>
        <fullName evidence="7">CHASE domain-containing protein</fullName>
    </recommendedName>
</protein>
<sequence>MKEKIYNALPYLVLLAGLLNTGYFWYNSNRLTQQRQEIEFNNLTANIKGQIQDRLQSYVDELIASAAFLKSSGDVRQEEWGMFVSALELDTYYPGINGIGLAVPVLKQDSAAFLKQVRAESQPEFNIAGFGKTPQAPDLFVIRFIEPFKRNRRALGFDMGSEPIRRKAMVRARDHDDPALSGKVELVQDQEQLPGFLIYVPVFRDSQNALTPKGEFLGWTFAPFIARNFMGGLRNAELKNYRELFEIELFDKESTDHENLLFSSVEKAESNSDLIFTNTFPVYGNTWTIRLTATEKFRHAYEGNLSLVILIGGIVLSFMIFFLLRSLADTRLKAMLLAEKMTAELRALNADLDKKVAERTEELAAQNEKLNLYTEHLKNSYEDLEVKVKFRNLELEKQLQALKDENARLKAKNG</sequence>
<dbReference type="InterPro" id="IPR042240">
    <property type="entry name" value="CHASE_sf"/>
</dbReference>
<evidence type="ECO:0000259" key="7">
    <source>
        <dbReference type="PROSITE" id="PS50839"/>
    </source>
</evidence>
<dbReference type="GO" id="GO:0003824">
    <property type="term" value="F:catalytic activity"/>
    <property type="evidence" value="ECO:0007669"/>
    <property type="project" value="UniProtKB-ARBA"/>
</dbReference>
<dbReference type="GO" id="GO:0007165">
    <property type="term" value="P:signal transduction"/>
    <property type="evidence" value="ECO:0007669"/>
    <property type="project" value="UniProtKB-ARBA"/>
</dbReference>
<evidence type="ECO:0000256" key="4">
    <source>
        <dbReference type="ARBA" id="ARBA00023136"/>
    </source>
</evidence>
<evidence type="ECO:0000256" key="6">
    <source>
        <dbReference type="SAM" id="Phobius"/>
    </source>
</evidence>
<dbReference type="PROSITE" id="PS50839">
    <property type="entry name" value="CHASE"/>
    <property type="match status" value="1"/>
</dbReference>
<dbReference type="SMART" id="SM01079">
    <property type="entry name" value="CHASE"/>
    <property type="match status" value="1"/>
</dbReference>
<keyword evidence="5" id="KW-0175">Coiled coil</keyword>
<keyword evidence="2 6" id="KW-0812">Transmembrane</keyword>
<feature type="coiled-coil region" evidence="5">
    <location>
        <begin position="338"/>
        <end position="412"/>
    </location>
</feature>
<dbReference type="AlphaFoldDB" id="A0A5N1J2G5"/>
<keyword evidence="9" id="KW-1185">Reference proteome</keyword>
<gene>
    <name evidence="8" type="ORF">F0P94_04520</name>
</gene>
<dbReference type="EMBL" id="VTWT01000002">
    <property type="protein sequence ID" value="KAA9340696.1"/>
    <property type="molecule type" value="Genomic_DNA"/>
</dbReference>
<organism evidence="8 9">
    <name type="scientific">Adhaeribacter soli</name>
    <dbReference type="NCBI Taxonomy" id="2607655"/>
    <lineage>
        <taxon>Bacteria</taxon>
        <taxon>Pseudomonadati</taxon>
        <taxon>Bacteroidota</taxon>
        <taxon>Cytophagia</taxon>
        <taxon>Cytophagales</taxon>
        <taxon>Hymenobacteraceae</taxon>
        <taxon>Adhaeribacter</taxon>
    </lineage>
</organism>